<dbReference type="InterPro" id="IPR017927">
    <property type="entry name" value="FAD-bd_FR_type"/>
</dbReference>
<dbReference type="SUPFAM" id="SSF52343">
    <property type="entry name" value="Ferredoxin reductase-like, C-terminal NADP-linked domain"/>
    <property type="match status" value="1"/>
</dbReference>
<keyword evidence="10" id="KW-1185">Reference proteome</keyword>
<protein>
    <submittedName>
        <fullName evidence="9">Vanillate O-demethylase oxidoreductase</fullName>
    </submittedName>
</protein>
<dbReference type="InterPro" id="IPR017938">
    <property type="entry name" value="Riboflavin_synthase-like_b-brl"/>
</dbReference>
<dbReference type="InterPro" id="IPR036010">
    <property type="entry name" value="2Fe-2S_ferredoxin-like_sf"/>
</dbReference>
<dbReference type="SUPFAM" id="SSF63380">
    <property type="entry name" value="Riboflavin synthase domain-like"/>
    <property type="match status" value="1"/>
</dbReference>
<dbReference type="Pfam" id="PF00111">
    <property type="entry name" value="Fer2"/>
    <property type="match status" value="1"/>
</dbReference>
<dbReference type="PROSITE" id="PS00197">
    <property type="entry name" value="2FE2S_FER_1"/>
    <property type="match status" value="1"/>
</dbReference>
<sequence length="326" mass="35420">MNAISPKQTLELTVTERIEEPGNIIRLRLASPDGAPLPPFTAGAHLDIHLQDGGLDLWRQYSLCSDPATNTAYEIGVLKDPKSRGGSEAVHRLATPGARFRIEGPRNHFPLEESATRTVLFGGGIGITPMLAMAQRLHSIGRDFTLHYCTRSAGITAFRSMIAASAWADRVVFHHDDEDEAQRLQLPRDLPEPDAGTHLYVCGPQGFMDWVISSAEAMGHAPSHVHREYFSADVDTTGESFEVEARQSGVTVTVGPEDTIAKALARAGVKIEVKCEEGVCGTCVTDVLEGTPDHRDQFLTDGEKEEGLMICACCSRACTSRLVLDI</sequence>
<feature type="domain" description="FAD-binding FR-type" evidence="8">
    <location>
        <begin position="7"/>
        <end position="112"/>
    </location>
</feature>
<keyword evidence="4" id="KW-0560">Oxidoreductase</keyword>
<evidence type="ECO:0000256" key="4">
    <source>
        <dbReference type="ARBA" id="ARBA00023002"/>
    </source>
</evidence>
<dbReference type="GO" id="GO:0032259">
    <property type="term" value="P:methylation"/>
    <property type="evidence" value="ECO:0007669"/>
    <property type="project" value="UniProtKB-KW"/>
</dbReference>
<evidence type="ECO:0000256" key="3">
    <source>
        <dbReference type="ARBA" id="ARBA00022723"/>
    </source>
</evidence>
<dbReference type="KEGG" id="pphr:APZ00_17850"/>
<organism evidence="9 10">
    <name type="scientific">Pannonibacter phragmitetus</name>
    <dbReference type="NCBI Taxonomy" id="121719"/>
    <lineage>
        <taxon>Bacteria</taxon>
        <taxon>Pseudomonadati</taxon>
        <taxon>Pseudomonadota</taxon>
        <taxon>Alphaproteobacteria</taxon>
        <taxon>Hyphomicrobiales</taxon>
        <taxon>Stappiaceae</taxon>
        <taxon>Pannonibacter</taxon>
    </lineage>
</organism>
<dbReference type="Gene3D" id="2.40.30.10">
    <property type="entry name" value="Translation factors"/>
    <property type="match status" value="1"/>
</dbReference>
<dbReference type="GO" id="GO:0016491">
    <property type="term" value="F:oxidoreductase activity"/>
    <property type="evidence" value="ECO:0007669"/>
    <property type="project" value="UniProtKB-KW"/>
</dbReference>
<dbReference type="SUPFAM" id="SSF54292">
    <property type="entry name" value="2Fe-2S ferredoxin-like"/>
    <property type="match status" value="1"/>
</dbReference>
<dbReference type="Gene3D" id="3.40.50.80">
    <property type="entry name" value="Nucleotide-binding domain of ferredoxin-NADP reductase (FNR) module"/>
    <property type="match status" value="1"/>
</dbReference>
<keyword evidence="9" id="KW-0808">Transferase</keyword>
<dbReference type="GO" id="GO:0008168">
    <property type="term" value="F:methyltransferase activity"/>
    <property type="evidence" value="ECO:0007669"/>
    <property type="project" value="UniProtKB-KW"/>
</dbReference>
<evidence type="ECO:0000313" key="10">
    <source>
        <dbReference type="Proteomes" id="UP000064921"/>
    </source>
</evidence>
<keyword evidence="9" id="KW-0489">Methyltransferase</keyword>
<dbReference type="Proteomes" id="UP000064921">
    <property type="component" value="Chromosome"/>
</dbReference>
<reference evidence="9 10" key="1">
    <citation type="submission" date="2015-10" db="EMBL/GenBank/DDBJ databases">
        <title>The world's first case of liver abscess caused by Pannonibacter phragmitetus.</title>
        <authorList>
            <person name="Ming D."/>
            <person name="Wang M."/>
            <person name="Zhou Y."/>
            <person name="Jiang T."/>
            <person name="Hu S."/>
        </authorList>
    </citation>
    <scope>NUCLEOTIDE SEQUENCE [LARGE SCALE GENOMIC DNA]</scope>
    <source>
        <strain evidence="9 10">31801</strain>
    </source>
</reference>
<dbReference type="InterPro" id="IPR001041">
    <property type="entry name" value="2Fe-2S_ferredoxin-type"/>
</dbReference>
<dbReference type="GO" id="GO:0051537">
    <property type="term" value="F:2 iron, 2 sulfur cluster binding"/>
    <property type="evidence" value="ECO:0007669"/>
    <property type="project" value="UniProtKB-KW"/>
</dbReference>
<dbReference type="PROSITE" id="PS51384">
    <property type="entry name" value="FAD_FR"/>
    <property type="match status" value="1"/>
</dbReference>
<dbReference type="GO" id="GO:0046872">
    <property type="term" value="F:metal ion binding"/>
    <property type="evidence" value="ECO:0007669"/>
    <property type="project" value="UniProtKB-KW"/>
</dbReference>
<evidence type="ECO:0000256" key="6">
    <source>
        <dbReference type="ARBA" id="ARBA00023014"/>
    </source>
</evidence>
<dbReference type="EMBL" id="CP013068">
    <property type="protein sequence ID" value="ALV28689.1"/>
    <property type="molecule type" value="Genomic_DNA"/>
</dbReference>
<proteinExistence type="predicted"/>
<keyword evidence="1" id="KW-0285">Flavoprotein</keyword>
<dbReference type="PANTHER" id="PTHR47354">
    <property type="entry name" value="NADH OXIDOREDUCTASE HCR"/>
    <property type="match status" value="1"/>
</dbReference>
<dbReference type="InterPro" id="IPR006058">
    <property type="entry name" value="2Fe2S_fd_BS"/>
</dbReference>
<evidence type="ECO:0000313" key="9">
    <source>
        <dbReference type="EMBL" id="ALV28689.1"/>
    </source>
</evidence>
<keyword evidence="6" id="KW-0411">Iron-sulfur</keyword>
<evidence type="ECO:0000256" key="5">
    <source>
        <dbReference type="ARBA" id="ARBA00023004"/>
    </source>
</evidence>
<evidence type="ECO:0000256" key="2">
    <source>
        <dbReference type="ARBA" id="ARBA00022714"/>
    </source>
</evidence>
<dbReference type="CDD" id="cd06185">
    <property type="entry name" value="PDR_like"/>
    <property type="match status" value="1"/>
</dbReference>
<dbReference type="PROSITE" id="PS51085">
    <property type="entry name" value="2FE2S_FER_2"/>
    <property type="match status" value="1"/>
</dbReference>
<keyword evidence="5" id="KW-0408">Iron</keyword>
<dbReference type="InterPro" id="IPR039261">
    <property type="entry name" value="FNR_nucleotide-bd"/>
</dbReference>
<feature type="domain" description="2Fe-2S ferredoxin-type" evidence="7">
    <location>
        <begin position="239"/>
        <end position="326"/>
    </location>
</feature>
<accession>A0A0U3EAV8</accession>
<evidence type="ECO:0000259" key="8">
    <source>
        <dbReference type="PROSITE" id="PS51384"/>
    </source>
</evidence>
<dbReference type="PANTHER" id="PTHR47354:SF1">
    <property type="entry name" value="CARNITINE MONOOXYGENASE REDUCTASE SUBUNIT"/>
    <property type="match status" value="1"/>
</dbReference>
<dbReference type="InterPro" id="IPR050415">
    <property type="entry name" value="MRET"/>
</dbReference>
<gene>
    <name evidence="9" type="ORF">APZ00_17850</name>
</gene>
<evidence type="ECO:0000259" key="7">
    <source>
        <dbReference type="PROSITE" id="PS51085"/>
    </source>
</evidence>
<keyword evidence="3" id="KW-0479">Metal-binding</keyword>
<dbReference type="AlphaFoldDB" id="A0A0U3EAV8"/>
<dbReference type="eggNOG" id="COG1018">
    <property type="taxonomic scope" value="Bacteria"/>
</dbReference>
<dbReference type="PRINTS" id="PR00409">
    <property type="entry name" value="PHDIOXRDTASE"/>
</dbReference>
<dbReference type="InterPro" id="IPR012675">
    <property type="entry name" value="Beta-grasp_dom_sf"/>
</dbReference>
<dbReference type="CDD" id="cd00207">
    <property type="entry name" value="fer2"/>
    <property type="match status" value="1"/>
</dbReference>
<name>A0A0U3EAV8_9HYPH</name>
<dbReference type="Gene3D" id="3.10.20.30">
    <property type="match status" value="1"/>
</dbReference>
<dbReference type="RefSeq" id="WP_058899730.1">
    <property type="nucleotide sequence ID" value="NZ_CP013068.1"/>
</dbReference>
<keyword evidence="2" id="KW-0001">2Fe-2S</keyword>
<dbReference type="STRING" id="121719.APZ00_17850"/>
<evidence type="ECO:0000256" key="1">
    <source>
        <dbReference type="ARBA" id="ARBA00022630"/>
    </source>
</evidence>